<feature type="domain" description="PTS EIIB type-2" evidence="7">
    <location>
        <begin position="422"/>
        <end position="510"/>
    </location>
</feature>
<dbReference type="InterPro" id="IPR011608">
    <property type="entry name" value="PRD"/>
</dbReference>
<dbReference type="PROSITE" id="PS51372">
    <property type="entry name" value="PRD_2"/>
    <property type="match status" value="2"/>
</dbReference>
<keyword evidence="1" id="KW-0808">Transferase</keyword>
<dbReference type="PANTHER" id="PTHR30185">
    <property type="entry name" value="CRYPTIC BETA-GLUCOSIDE BGL OPERON ANTITERMINATOR"/>
    <property type="match status" value="1"/>
</dbReference>
<dbReference type="InterPro" id="IPR013196">
    <property type="entry name" value="HTH_11"/>
</dbReference>
<dbReference type="RefSeq" id="WP_147210086.1">
    <property type="nucleotide sequence ID" value="NZ_BJYM01000006.1"/>
</dbReference>
<dbReference type="InterPro" id="IPR016152">
    <property type="entry name" value="PTrfase/Anion_transptr"/>
</dbReference>
<dbReference type="GO" id="GO:0009401">
    <property type="term" value="P:phosphoenolpyruvate-dependent sugar phosphotransferase system"/>
    <property type="evidence" value="ECO:0007669"/>
    <property type="project" value="InterPro"/>
</dbReference>
<keyword evidence="2" id="KW-0677">Repeat</keyword>
<dbReference type="InterPro" id="IPR002178">
    <property type="entry name" value="PTS_EIIA_type-2_dom"/>
</dbReference>
<dbReference type="EMBL" id="BJYM01000006">
    <property type="protein sequence ID" value="GEN87074.1"/>
    <property type="molecule type" value="Genomic_DNA"/>
</dbReference>
<dbReference type="Pfam" id="PF08279">
    <property type="entry name" value="HTH_11"/>
    <property type="match status" value="1"/>
</dbReference>
<dbReference type="InterPro" id="IPR036634">
    <property type="entry name" value="PRD_sf"/>
</dbReference>
<feature type="domain" description="HTH deoR-type" evidence="5">
    <location>
        <begin position="2"/>
        <end position="63"/>
    </location>
</feature>
<dbReference type="Gene3D" id="3.40.930.10">
    <property type="entry name" value="Mannitol-specific EII, Chain A"/>
    <property type="match status" value="1"/>
</dbReference>
<dbReference type="Pfam" id="PF00874">
    <property type="entry name" value="PRD"/>
    <property type="match status" value="2"/>
</dbReference>
<reference evidence="9 10" key="1">
    <citation type="submission" date="2019-07" db="EMBL/GenBank/DDBJ databases">
        <title>Whole genome shotgun sequence of Oceanobacillus sojae NBRC 105379.</title>
        <authorList>
            <person name="Hosoyama A."/>
            <person name="Uohara A."/>
            <person name="Ohji S."/>
            <person name="Ichikawa N."/>
        </authorList>
    </citation>
    <scope>NUCLEOTIDE SEQUENCE [LARGE SCALE GENOMIC DNA]</scope>
    <source>
        <strain evidence="9 10">NBRC 105379</strain>
    </source>
</reference>
<dbReference type="SUPFAM" id="SSF46785">
    <property type="entry name" value="Winged helix' DNA-binding domain"/>
    <property type="match status" value="1"/>
</dbReference>
<evidence type="ECO:0000259" key="5">
    <source>
        <dbReference type="PROSITE" id="PS51000"/>
    </source>
</evidence>
<name>A0A511ZI09_9BACI</name>
<dbReference type="SUPFAM" id="SSF63520">
    <property type="entry name" value="PTS-regulatory domain, PRD"/>
    <property type="match status" value="2"/>
</dbReference>
<dbReference type="PROSITE" id="PS51000">
    <property type="entry name" value="HTH_DEOR_2"/>
    <property type="match status" value="1"/>
</dbReference>
<evidence type="ECO:0000259" key="7">
    <source>
        <dbReference type="PROSITE" id="PS51099"/>
    </source>
</evidence>
<evidence type="ECO:0000259" key="8">
    <source>
        <dbReference type="PROSITE" id="PS51372"/>
    </source>
</evidence>
<dbReference type="PROSITE" id="PS51094">
    <property type="entry name" value="PTS_EIIA_TYPE_2"/>
    <property type="match status" value="1"/>
</dbReference>
<dbReference type="Proteomes" id="UP000321558">
    <property type="component" value="Unassembled WGS sequence"/>
</dbReference>
<feature type="domain" description="PRD" evidence="8">
    <location>
        <begin position="309"/>
        <end position="416"/>
    </location>
</feature>
<evidence type="ECO:0000259" key="6">
    <source>
        <dbReference type="PROSITE" id="PS51094"/>
    </source>
</evidence>
<accession>A0A511ZI09</accession>
<dbReference type="InterPro" id="IPR036095">
    <property type="entry name" value="PTS_EIIB-like_sf"/>
</dbReference>
<evidence type="ECO:0000256" key="2">
    <source>
        <dbReference type="ARBA" id="ARBA00022737"/>
    </source>
</evidence>
<dbReference type="Gene3D" id="1.10.10.10">
    <property type="entry name" value="Winged helix-like DNA-binding domain superfamily/Winged helix DNA-binding domain"/>
    <property type="match status" value="1"/>
</dbReference>
<dbReference type="Pfam" id="PF00359">
    <property type="entry name" value="PTS_EIIA_2"/>
    <property type="match status" value="1"/>
</dbReference>
<evidence type="ECO:0000256" key="1">
    <source>
        <dbReference type="ARBA" id="ARBA00022679"/>
    </source>
</evidence>
<dbReference type="InterPro" id="IPR001034">
    <property type="entry name" value="DeoR_HTH"/>
</dbReference>
<dbReference type="InterPro" id="IPR050661">
    <property type="entry name" value="BglG_antiterminators"/>
</dbReference>
<dbReference type="PROSITE" id="PS51099">
    <property type="entry name" value="PTS_EIIB_TYPE_2"/>
    <property type="match status" value="1"/>
</dbReference>
<dbReference type="GO" id="GO:0003700">
    <property type="term" value="F:DNA-binding transcription factor activity"/>
    <property type="evidence" value="ECO:0007669"/>
    <property type="project" value="InterPro"/>
</dbReference>
<dbReference type="AlphaFoldDB" id="A0A511ZI09"/>
<dbReference type="PANTHER" id="PTHR30185:SF9">
    <property type="entry name" value="MANNITOL-SPECIFIC PHOSPHOTRANSFERASE ENZYME IIA COMPONENT"/>
    <property type="match status" value="1"/>
</dbReference>
<dbReference type="InterPro" id="IPR036388">
    <property type="entry name" value="WH-like_DNA-bd_sf"/>
</dbReference>
<gene>
    <name evidence="9" type="ORF">OSO01_18130</name>
</gene>
<dbReference type="Gene3D" id="3.40.50.2300">
    <property type="match status" value="1"/>
</dbReference>
<protein>
    <submittedName>
        <fullName evidence="9">Transcriptional antiterminator</fullName>
    </submittedName>
</protein>
<dbReference type="SUPFAM" id="SSF55804">
    <property type="entry name" value="Phoshotransferase/anion transport protein"/>
    <property type="match status" value="1"/>
</dbReference>
<sequence length="708" mass="82107">MDQRSMAVLNQLLKQNGYITIQKLAAMLNVSRRTIYSDLDKVNDWLSENHLGAVKQVRGQGLYIEKEAKKEILTNFTAPEVMYYEFSAEERQAWIYLHLTGGDKAYFLEDIRELFQVSRNTALEDIRKLKDKLVTYQLHLYPQRKAGYTLEGNENDIRRVLIHCLSIVIPKEGWYNYLTNLSNTPINTGNQAYKPYSIFNLSWMQLLNQLLNEYEKQFMVELTDEVLTNIVVWFHFFLKRIEKKETVEVDAVEKEVIETTDEYRGISALCKNLSAALNMEIPLNEQFYFSKYLLSAKVNYNFSPQLKSGEMNTLLQVVKKMIRDFQLYAAIEFRDSEQMIQNLLLHVKPAFYRMKYGIEIENTLRDSVKRNYPEVFHLTKKVVHHFENVIGEPINENEIAFLAMHFGGWLRKEGVQLERTQTRMLIVCTNGLGTSRLLESQLEGLFSDVEMVGVTSLREYEKMNLEADFIVSTIPLPNRGVPVFVVNPVLDNKEKEQLLKRVNGLFNYSHENQVYSVETLMDIVRKYAVIEHNELLSAEIRSYLHSPFHVESKTDKPTLIELLSPDRIVLKKQADGWEDAIKIASEPLLKQGYIKENYLYKMIENVHQSGPYIVISDQFALPHANPDDGVVTTGMSMLHLEEPVDILGKPATIIVILASRDNEQHLKALSQLTKLFSNKEIRKEIITTRDKQAIVDWIQCYSTEANQQ</sequence>
<dbReference type="Gene3D" id="1.10.1790.10">
    <property type="entry name" value="PRD domain"/>
    <property type="match status" value="2"/>
</dbReference>
<dbReference type="InterPro" id="IPR036390">
    <property type="entry name" value="WH_DNA-bd_sf"/>
</dbReference>
<feature type="domain" description="PTS EIIA type-2" evidence="6">
    <location>
        <begin position="561"/>
        <end position="701"/>
    </location>
</feature>
<keyword evidence="10" id="KW-1185">Reference proteome</keyword>
<dbReference type="OrthoDB" id="3239954at2"/>
<organism evidence="9 10">
    <name type="scientific">Oceanobacillus sojae</name>
    <dbReference type="NCBI Taxonomy" id="582851"/>
    <lineage>
        <taxon>Bacteria</taxon>
        <taxon>Bacillati</taxon>
        <taxon>Bacillota</taxon>
        <taxon>Bacilli</taxon>
        <taxon>Bacillales</taxon>
        <taxon>Bacillaceae</taxon>
        <taxon>Oceanobacillus</taxon>
    </lineage>
</organism>
<feature type="domain" description="PRD" evidence="8">
    <location>
        <begin position="198"/>
        <end position="303"/>
    </location>
</feature>
<dbReference type="GO" id="GO:0008982">
    <property type="term" value="F:protein-N(PI)-phosphohistidine-sugar phosphotransferase activity"/>
    <property type="evidence" value="ECO:0007669"/>
    <property type="project" value="InterPro"/>
</dbReference>
<evidence type="ECO:0000313" key="10">
    <source>
        <dbReference type="Proteomes" id="UP000321558"/>
    </source>
</evidence>
<comment type="caution">
    <text evidence="9">The sequence shown here is derived from an EMBL/GenBank/DDBJ whole genome shotgun (WGS) entry which is preliminary data.</text>
</comment>
<dbReference type="CDD" id="cd05568">
    <property type="entry name" value="PTS_IIB_bgl_like"/>
    <property type="match status" value="1"/>
</dbReference>
<dbReference type="STRING" id="582851.GCA_900162665_00935"/>
<keyword evidence="4" id="KW-0804">Transcription</keyword>
<evidence type="ECO:0000256" key="4">
    <source>
        <dbReference type="ARBA" id="ARBA00023163"/>
    </source>
</evidence>
<dbReference type="InterPro" id="IPR013011">
    <property type="entry name" value="PTS_EIIB_2"/>
</dbReference>
<evidence type="ECO:0000313" key="9">
    <source>
        <dbReference type="EMBL" id="GEN87074.1"/>
    </source>
</evidence>
<keyword evidence="3" id="KW-0805">Transcription regulation</keyword>
<proteinExistence type="predicted"/>
<evidence type="ECO:0000256" key="3">
    <source>
        <dbReference type="ARBA" id="ARBA00023015"/>
    </source>
</evidence>
<dbReference type="SUPFAM" id="SSF52794">
    <property type="entry name" value="PTS system IIB component-like"/>
    <property type="match status" value="1"/>
</dbReference>